<protein>
    <submittedName>
        <fullName evidence="4">BRO1 domain-containing BROX</fullName>
    </submittedName>
</protein>
<dbReference type="OrthoDB" id="10266451at2759"/>
<dbReference type="STRING" id="10195.A0A3M7Q5W4"/>
<reference evidence="4 5" key="1">
    <citation type="journal article" date="2018" name="Sci. Rep.">
        <title>Genomic signatures of local adaptation to the degree of environmental predictability in rotifers.</title>
        <authorList>
            <person name="Franch-Gras L."/>
            <person name="Hahn C."/>
            <person name="Garcia-Roger E.M."/>
            <person name="Carmona M.J."/>
            <person name="Serra M."/>
            <person name="Gomez A."/>
        </authorList>
    </citation>
    <scope>NUCLEOTIDE SEQUENCE [LARGE SCALE GENOMIC DNA]</scope>
    <source>
        <strain evidence="4">HYR1</strain>
    </source>
</reference>
<dbReference type="PANTHER" id="PTHR23032:SF13">
    <property type="entry name" value="BRO1 DOMAIN-CONTAINING PROTEIN BROX"/>
    <property type="match status" value="1"/>
</dbReference>
<feature type="non-terminal residue" evidence="4">
    <location>
        <position position="1"/>
    </location>
</feature>
<dbReference type="AlphaFoldDB" id="A0A3M7Q5W4"/>
<evidence type="ECO:0000256" key="2">
    <source>
        <dbReference type="SAM" id="MobiDB-lite"/>
    </source>
</evidence>
<dbReference type="InterPro" id="IPR004328">
    <property type="entry name" value="BRO1_dom"/>
</dbReference>
<dbReference type="SMART" id="SM01041">
    <property type="entry name" value="BRO1"/>
    <property type="match status" value="1"/>
</dbReference>
<evidence type="ECO:0000313" key="5">
    <source>
        <dbReference type="Proteomes" id="UP000276133"/>
    </source>
</evidence>
<dbReference type="Proteomes" id="UP000276133">
    <property type="component" value="Unassembled WGS sequence"/>
</dbReference>
<dbReference type="PANTHER" id="PTHR23032">
    <property type="entry name" value="BRO1 DOMAIN-CONTAINING PROTEIN BROX"/>
    <property type="match status" value="1"/>
</dbReference>
<dbReference type="InterPro" id="IPR004843">
    <property type="entry name" value="Calcineurin-like_PHP"/>
</dbReference>
<dbReference type="Pfam" id="PF03097">
    <property type="entry name" value="BRO1"/>
    <property type="match status" value="1"/>
</dbReference>
<evidence type="ECO:0000259" key="3">
    <source>
        <dbReference type="PROSITE" id="PS51180"/>
    </source>
</evidence>
<dbReference type="InterPro" id="IPR029052">
    <property type="entry name" value="Metallo-depent_PP-like"/>
</dbReference>
<feature type="region of interest" description="Disordered" evidence="2">
    <location>
        <begin position="831"/>
        <end position="862"/>
    </location>
</feature>
<dbReference type="EMBL" id="REGN01007279">
    <property type="protein sequence ID" value="RNA06800.1"/>
    <property type="molecule type" value="Genomic_DNA"/>
</dbReference>
<dbReference type="Pfam" id="PF00149">
    <property type="entry name" value="Metallophos"/>
    <property type="match status" value="1"/>
</dbReference>
<dbReference type="InterPro" id="IPR038499">
    <property type="entry name" value="BRO1_sf"/>
</dbReference>
<comment type="caution">
    <text evidence="4">The sequence shown here is derived from an EMBL/GenBank/DDBJ whole genome shotgun (WGS) entry which is preliminary data.</text>
</comment>
<dbReference type="GO" id="GO:0016787">
    <property type="term" value="F:hydrolase activity"/>
    <property type="evidence" value="ECO:0007669"/>
    <property type="project" value="InterPro"/>
</dbReference>
<dbReference type="Pfam" id="PF24384">
    <property type="entry name" value="Ig_TMM62"/>
    <property type="match status" value="1"/>
</dbReference>
<dbReference type="Gene3D" id="1.25.40.280">
    <property type="entry name" value="alix/aip1 like domains"/>
    <property type="match status" value="1"/>
</dbReference>
<evidence type="ECO:0000256" key="1">
    <source>
        <dbReference type="ARBA" id="ARBA00008901"/>
    </source>
</evidence>
<gene>
    <name evidence="4" type="ORF">BpHYR1_012174</name>
</gene>
<accession>A0A3M7Q5W4</accession>
<organism evidence="4 5">
    <name type="scientific">Brachionus plicatilis</name>
    <name type="common">Marine rotifer</name>
    <name type="synonym">Brachionus muelleri</name>
    <dbReference type="NCBI Taxonomy" id="10195"/>
    <lineage>
        <taxon>Eukaryota</taxon>
        <taxon>Metazoa</taxon>
        <taxon>Spiralia</taxon>
        <taxon>Gnathifera</taxon>
        <taxon>Rotifera</taxon>
        <taxon>Eurotatoria</taxon>
        <taxon>Monogononta</taxon>
        <taxon>Pseudotrocha</taxon>
        <taxon>Ploima</taxon>
        <taxon>Brachionidae</taxon>
        <taxon>Brachionus</taxon>
    </lineage>
</organism>
<dbReference type="SUPFAM" id="SSF56300">
    <property type="entry name" value="Metallo-dependent phosphatases"/>
    <property type="match status" value="1"/>
</dbReference>
<name>A0A3M7Q5W4_BRAPC</name>
<evidence type="ECO:0000313" key="4">
    <source>
        <dbReference type="EMBL" id="RNA06800.1"/>
    </source>
</evidence>
<keyword evidence="5" id="KW-1185">Reference proteome</keyword>
<dbReference type="Gene3D" id="3.60.21.10">
    <property type="match status" value="1"/>
</dbReference>
<dbReference type="InterPro" id="IPR038898">
    <property type="entry name" value="BROX"/>
</dbReference>
<dbReference type="PROSITE" id="PS51180">
    <property type="entry name" value="BRO1"/>
    <property type="match status" value="1"/>
</dbReference>
<dbReference type="InterPro" id="IPR056229">
    <property type="entry name" value="Ig_TMM62"/>
</dbReference>
<proteinExistence type="inferred from homology"/>
<feature type="domain" description="BRO1" evidence="3">
    <location>
        <begin position="462"/>
        <end position="862"/>
    </location>
</feature>
<sequence length="862" mass="98500">TNELITSSINLDDSQNGDFFRNSLADSDSHLIWFVQITDLHISIFHDQSRINQFEYFVRSILSLIKPKVVLASGDLTDAKDRNMMGSGQNEQEWRTYQKIVIDSGVSKFTKWLDVRGNHDNFDVHQKNDNTNFYLKYGITKNTEKSFKYDLKLPNGEKYSFIGIDGCIEPGPRRPYNFFGKLEDEDLKQIEKFSASSHESNGTIWFGHFPTSTIHSTINLHHLLKNGVAYLCGHLHTLAGLLPSMYSRHSNGLLELELGDWKDNRMFRILAFDSGIFSFRDFKVSSNLNKNSIFILITNPKDIQFKTNREPFYRARYSTHIRFLVFSRHRISSAKVFIDDLPKGQAVRANNSEFLFTLEWNSFEYSSGVHKIKVIVQDDQNNIQIVSQNFALDNSVKSFGTLSPWFVGEILGDHWGICFSWGILVKGAYLSPDAQYINGTLHMSHWFHRNPIKATIPVEFEKRTFPSNADSQSICVQLRLSRQNLLDLHSNPANSIEKVTDELNRYVSLLLGFLNDLSGQTTGDSKLRFSIKSKWTQSLGSTHVHEEQDAVYEMASMLFNHALWLTKHAAYVAAILSEPSEKEAKEIHKSLKMAAGQFKFIQEFLITKFIAGSNEQKNFYDCTDQILSVYINQSKAEAQEITIARAIELKHSPSLISSIAYSTSILFQTAADALMNLEKVVTEKWQKYLLLKCRFYKSQAFCYFGQDLLAQDKCGEAIKCLEHSLKIYQETEQICKDYASTKGPGTQAVPERHEFFKNLHKTILRVSEKCERENGMIYHQKVPLEVPALESKSMHGLAEPEEYDFSNPHELWTPSSYNSFDISKNVKERSFFNRSPNVPAPKETPIPQGNAEPGSESGCILS</sequence>
<comment type="similarity">
    <text evidence="1">Belongs to the BROX family.</text>
</comment>